<evidence type="ECO:0000313" key="1">
    <source>
        <dbReference type="EMBL" id="OBJ87778.1"/>
    </source>
</evidence>
<accession>A0A1A3KTT3</accession>
<organism evidence="1 2">
    <name type="scientific">Mycobacterium asiaticum</name>
    <dbReference type="NCBI Taxonomy" id="1790"/>
    <lineage>
        <taxon>Bacteria</taxon>
        <taxon>Bacillati</taxon>
        <taxon>Actinomycetota</taxon>
        <taxon>Actinomycetes</taxon>
        <taxon>Mycobacteriales</taxon>
        <taxon>Mycobacteriaceae</taxon>
        <taxon>Mycobacterium</taxon>
    </lineage>
</organism>
<proteinExistence type="predicted"/>
<gene>
    <name evidence="1" type="ORF">A5640_06090</name>
</gene>
<protein>
    <submittedName>
        <fullName evidence="1">Uncharacterized protein</fullName>
    </submittedName>
</protein>
<comment type="caution">
    <text evidence="1">The sequence shown here is derived from an EMBL/GenBank/DDBJ whole genome shotgun (WGS) entry which is preliminary data.</text>
</comment>
<dbReference type="EMBL" id="LZLM01000040">
    <property type="protein sequence ID" value="OBJ87778.1"/>
    <property type="molecule type" value="Genomic_DNA"/>
</dbReference>
<sequence length="66" mass="7512">MQVFVGDRHAWRSSVLSKATANVLNARQAQLRSSRIEHSEYIVRNVADQHVTHHSMISCDIGRQGR</sequence>
<dbReference type="AlphaFoldDB" id="A0A1A3KTT3"/>
<reference evidence="1 2" key="1">
    <citation type="submission" date="2016-06" db="EMBL/GenBank/DDBJ databases">
        <authorList>
            <person name="Kjaerup R.B."/>
            <person name="Dalgaard T.S."/>
            <person name="Juul-Madsen H.R."/>
        </authorList>
    </citation>
    <scope>NUCLEOTIDE SEQUENCE [LARGE SCALE GENOMIC DNA]</scope>
    <source>
        <strain evidence="1 2">1276495.2</strain>
    </source>
</reference>
<dbReference type="Proteomes" id="UP000093925">
    <property type="component" value="Unassembled WGS sequence"/>
</dbReference>
<name>A0A1A3KTT3_MYCAS</name>
<evidence type="ECO:0000313" key="2">
    <source>
        <dbReference type="Proteomes" id="UP000093925"/>
    </source>
</evidence>